<keyword evidence="3" id="KW-1185">Reference proteome</keyword>
<dbReference type="Gene3D" id="3.40.50.720">
    <property type="entry name" value="NAD(P)-binding Rossmann-like Domain"/>
    <property type="match status" value="1"/>
</dbReference>
<dbReference type="RefSeq" id="WP_356710005.1">
    <property type="nucleotide sequence ID" value="NZ_JBEXIP010000011.1"/>
</dbReference>
<dbReference type="SUPFAM" id="SSF51735">
    <property type="entry name" value="NAD(P)-binding Rossmann-fold domains"/>
    <property type="match status" value="1"/>
</dbReference>
<dbReference type="Proteomes" id="UP001550044">
    <property type="component" value="Unassembled WGS sequence"/>
</dbReference>
<sequence length="316" mass="33025">MTAPRILITGATGFIGSHVVAAARKVPGARLRLMTHRTALDSRPDPVTGIGTRVETVYGDLADPASLHGSCDGIDALIHCASQIGGDAGTATTVNDHGTRALVDEAARSGVARIVHLSTASVYGRGPFTELMPGRVAPAPASATSLTRAAAERHVLAAGGAVLRPHIVHGAGDRWAVPGLVALLGQLRAGLTGCEARHSLIDVETLGRALLGAALSPKEPTGVHHVNHPEPVACLELLETVIDELGLPWAGAGIGVEAARARLAQVPYALHHLDMLAVDHWFADERVWQDVGCEPGAGFAVTFARHAPWYRQFLGR</sequence>
<evidence type="ECO:0000259" key="1">
    <source>
        <dbReference type="Pfam" id="PF01370"/>
    </source>
</evidence>
<evidence type="ECO:0000313" key="2">
    <source>
        <dbReference type="EMBL" id="MET8434407.1"/>
    </source>
</evidence>
<reference evidence="2 3" key="1">
    <citation type="submission" date="2024-06" db="EMBL/GenBank/DDBJ databases">
        <title>The Natural Products Discovery Center: Release of the First 8490 Sequenced Strains for Exploring Actinobacteria Biosynthetic Diversity.</title>
        <authorList>
            <person name="Kalkreuter E."/>
            <person name="Kautsar S.A."/>
            <person name="Yang D."/>
            <person name="Bader C.D."/>
            <person name="Teijaro C.N."/>
            <person name="Fluegel L."/>
            <person name="Davis C.M."/>
            <person name="Simpson J.R."/>
            <person name="Lauterbach L."/>
            <person name="Steele A.D."/>
            <person name="Gui C."/>
            <person name="Meng S."/>
            <person name="Li G."/>
            <person name="Viehrig K."/>
            <person name="Ye F."/>
            <person name="Su P."/>
            <person name="Kiefer A.F."/>
            <person name="Nichols A."/>
            <person name="Cepeda A.J."/>
            <person name="Yan W."/>
            <person name="Fan B."/>
            <person name="Jiang Y."/>
            <person name="Adhikari A."/>
            <person name="Zheng C.-J."/>
            <person name="Schuster L."/>
            <person name="Cowan T.M."/>
            <person name="Smanski M.J."/>
            <person name="Chevrette M.G."/>
            <person name="De Carvalho L.P.S."/>
            <person name="Shen B."/>
        </authorList>
    </citation>
    <scope>NUCLEOTIDE SEQUENCE [LARGE SCALE GENOMIC DNA]</scope>
    <source>
        <strain evidence="2 3">NPDC005137</strain>
    </source>
</reference>
<feature type="domain" description="NAD-dependent epimerase/dehydratase" evidence="1">
    <location>
        <begin position="6"/>
        <end position="159"/>
    </location>
</feature>
<evidence type="ECO:0000313" key="3">
    <source>
        <dbReference type="Proteomes" id="UP001550044"/>
    </source>
</evidence>
<gene>
    <name evidence="2" type="ORF">ABZV61_16715</name>
</gene>
<proteinExistence type="predicted"/>
<dbReference type="PANTHER" id="PTHR48079">
    <property type="entry name" value="PROTEIN YEEZ"/>
    <property type="match status" value="1"/>
</dbReference>
<name>A0ABV2U992_9ACTN</name>
<dbReference type="PANTHER" id="PTHR48079:SF6">
    <property type="entry name" value="NAD(P)-BINDING DOMAIN-CONTAINING PROTEIN-RELATED"/>
    <property type="match status" value="1"/>
</dbReference>
<accession>A0ABV2U992</accession>
<dbReference type="EMBL" id="JBEXIP010000011">
    <property type="protein sequence ID" value="MET8434407.1"/>
    <property type="molecule type" value="Genomic_DNA"/>
</dbReference>
<organism evidence="2 3">
    <name type="scientific">Streptomyces sp. 900116325</name>
    <dbReference type="NCBI Taxonomy" id="3154295"/>
    <lineage>
        <taxon>Bacteria</taxon>
        <taxon>Bacillati</taxon>
        <taxon>Actinomycetota</taxon>
        <taxon>Actinomycetes</taxon>
        <taxon>Kitasatosporales</taxon>
        <taxon>Streptomycetaceae</taxon>
        <taxon>Streptomyces</taxon>
    </lineage>
</organism>
<dbReference type="InterPro" id="IPR051783">
    <property type="entry name" value="NAD(P)-dependent_oxidoreduct"/>
</dbReference>
<dbReference type="InterPro" id="IPR036291">
    <property type="entry name" value="NAD(P)-bd_dom_sf"/>
</dbReference>
<comment type="caution">
    <text evidence="2">The sequence shown here is derived from an EMBL/GenBank/DDBJ whole genome shotgun (WGS) entry which is preliminary data.</text>
</comment>
<dbReference type="InterPro" id="IPR001509">
    <property type="entry name" value="Epimerase_deHydtase"/>
</dbReference>
<protein>
    <submittedName>
        <fullName evidence="2">NAD-dependent epimerase/dehydratase family protein</fullName>
    </submittedName>
</protein>
<dbReference type="Pfam" id="PF01370">
    <property type="entry name" value="Epimerase"/>
    <property type="match status" value="1"/>
</dbReference>